<dbReference type="Pfam" id="PF00249">
    <property type="entry name" value="Myb_DNA-binding"/>
    <property type="match status" value="1"/>
</dbReference>
<reference evidence="7" key="2">
    <citation type="journal article" date="2010" name="Genomics">
        <title>Analysis of floral transcription factors from Lycoris longituba.</title>
        <authorList>
            <person name="He Q.L."/>
            <person name="Cui S.J."/>
            <person name="Gu J.L."/>
            <person name="Zhang H."/>
            <person name="Wang M.X."/>
            <person name="Zhou Y."/>
            <person name="Zhang L."/>
            <person name="Huang M.R."/>
        </authorList>
    </citation>
    <scope>NUCLEOTIDE SEQUENCE</scope>
</reference>
<reference evidence="7" key="1">
    <citation type="submission" date="2009-05" db="EMBL/GenBank/DDBJ databases">
        <authorList>
            <person name="Huang M."/>
            <person name="He Q."/>
            <person name="Zhang L."/>
            <person name="Cui S."/>
            <person name="Wang M."/>
            <person name="Zhou Y."/>
        </authorList>
    </citation>
    <scope>NUCLEOTIDE SEQUENCE</scope>
</reference>
<evidence type="ECO:0000256" key="2">
    <source>
        <dbReference type="ARBA" id="ARBA00023125"/>
    </source>
</evidence>
<organism evidence="7">
    <name type="scientific">Lycoris longituba</name>
    <dbReference type="NCBI Taxonomy" id="272140"/>
    <lineage>
        <taxon>Eukaryota</taxon>
        <taxon>Viridiplantae</taxon>
        <taxon>Streptophyta</taxon>
        <taxon>Embryophyta</taxon>
        <taxon>Tracheophyta</taxon>
        <taxon>Spermatophyta</taxon>
        <taxon>Magnoliopsida</taxon>
        <taxon>Liliopsida</taxon>
        <taxon>Asparagales</taxon>
        <taxon>Amaryllidaceae</taxon>
        <taxon>Amaryllidoideae</taxon>
        <taxon>Lycoris</taxon>
    </lineage>
</organism>
<keyword evidence="4" id="KW-0539">Nucleus</keyword>
<dbReference type="AlphaFoldDB" id="D6MKM5"/>
<keyword evidence="2" id="KW-0238">DNA-binding</keyword>
<dbReference type="Pfam" id="PF24904">
    <property type="entry name" value="RVE6"/>
    <property type="match status" value="1"/>
</dbReference>
<dbReference type="InterPro" id="IPR017930">
    <property type="entry name" value="Myb_dom"/>
</dbReference>
<dbReference type="PROSITE" id="PS51294">
    <property type="entry name" value="HTH_MYB"/>
    <property type="match status" value="1"/>
</dbReference>
<accession>D6MKM5</accession>
<dbReference type="EMBL" id="GQ166121">
    <property type="protein sequence ID" value="ADG58072.1"/>
    <property type="molecule type" value="mRNA"/>
</dbReference>
<dbReference type="SUPFAM" id="SSF46689">
    <property type="entry name" value="Homeodomain-like"/>
    <property type="match status" value="1"/>
</dbReference>
<dbReference type="PANTHER" id="PTHR12802:SF146">
    <property type="entry name" value="PROTEIN REVEILLE 3"/>
    <property type="match status" value="1"/>
</dbReference>
<evidence type="ECO:0000256" key="3">
    <source>
        <dbReference type="ARBA" id="ARBA00023163"/>
    </source>
</evidence>
<dbReference type="NCBIfam" id="TIGR01557">
    <property type="entry name" value="myb_SHAQKYF"/>
    <property type="match status" value="1"/>
</dbReference>
<dbReference type="SMART" id="SM00717">
    <property type="entry name" value="SANT"/>
    <property type="match status" value="1"/>
</dbReference>
<dbReference type="CDD" id="cd00167">
    <property type="entry name" value="SANT"/>
    <property type="match status" value="1"/>
</dbReference>
<dbReference type="InterPro" id="IPR009057">
    <property type="entry name" value="Homeodomain-like_sf"/>
</dbReference>
<dbReference type="PANTHER" id="PTHR12802">
    <property type="entry name" value="SWI/SNF COMPLEX-RELATED"/>
    <property type="match status" value="1"/>
</dbReference>
<dbReference type="InterPro" id="IPR006447">
    <property type="entry name" value="Myb_dom_plants"/>
</dbReference>
<dbReference type="InterPro" id="IPR017884">
    <property type="entry name" value="SANT_dom"/>
</dbReference>
<sequence>MDGDGSSKKLRKPYTITKMRDRWSEEEHERFLDGLLLFGREWKKIEDFVGTKTVIQVQKNGLMAHVPPPRPKRNHAYPYPQKSSEDDMLPLQVSSSCFIPPCISWDDKSMLIDYTSSNDSMSLGYSAALPGVEGNAGSGGAGIFNQNFGWTGSSSKMICDEQGSQQSPFQVIPNFAEVYNLIATIIDPEITNSFGIYMQKLKEMDPITAKTVLVLMKNLTINLSSPDFQPLRRRLLICDDNTKEIGESSDAAANANQIFSMPSRCTGYLPMP</sequence>
<feature type="domain" description="SANT" evidence="5">
    <location>
        <begin position="18"/>
        <end position="57"/>
    </location>
</feature>
<name>D6MKM5_9ASPA</name>
<dbReference type="Gene3D" id="1.10.10.60">
    <property type="entry name" value="Homeodomain-like"/>
    <property type="match status" value="1"/>
</dbReference>
<proteinExistence type="evidence at transcript level"/>
<evidence type="ECO:0000256" key="4">
    <source>
        <dbReference type="ARBA" id="ARBA00023242"/>
    </source>
</evidence>
<dbReference type="GO" id="GO:0003677">
    <property type="term" value="F:DNA binding"/>
    <property type="evidence" value="ECO:0007669"/>
    <property type="project" value="UniProtKB-KW"/>
</dbReference>
<evidence type="ECO:0000259" key="5">
    <source>
        <dbReference type="PROSITE" id="PS51293"/>
    </source>
</evidence>
<evidence type="ECO:0000256" key="1">
    <source>
        <dbReference type="ARBA" id="ARBA00023015"/>
    </source>
</evidence>
<keyword evidence="3" id="KW-0804">Transcription</keyword>
<protein>
    <submittedName>
        <fullName evidence="7">Transcription factor</fullName>
    </submittedName>
</protein>
<keyword evidence="1" id="KW-0805">Transcription regulation</keyword>
<dbReference type="PROSITE" id="PS51293">
    <property type="entry name" value="SANT"/>
    <property type="match status" value="1"/>
</dbReference>
<evidence type="ECO:0000313" key="7">
    <source>
        <dbReference type="EMBL" id="ADG58072.1"/>
    </source>
</evidence>
<evidence type="ECO:0000259" key="6">
    <source>
        <dbReference type="PROSITE" id="PS51294"/>
    </source>
</evidence>
<feature type="domain" description="HTH myb-type" evidence="6">
    <location>
        <begin position="15"/>
        <end position="57"/>
    </location>
</feature>
<dbReference type="InterPro" id="IPR001005">
    <property type="entry name" value="SANT/Myb"/>
</dbReference>